<evidence type="ECO:0000313" key="4">
    <source>
        <dbReference type="EMBL" id="UOB19673.1"/>
    </source>
</evidence>
<dbReference type="InterPro" id="IPR046342">
    <property type="entry name" value="CBS_dom_sf"/>
</dbReference>
<proteinExistence type="predicted"/>
<evidence type="ECO:0000256" key="1">
    <source>
        <dbReference type="ARBA" id="ARBA00023122"/>
    </source>
</evidence>
<reference evidence="4" key="1">
    <citation type="submission" date="2022-03" db="EMBL/GenBank/DDBJ databases">
        <authorList>
            <person name="Vrbovska V."/>
            <person name="Kovarovic V."/>
            <person name="Botka T."/>
            <person name="Pantucek R."/>
        </authorList>
    </citation>
    <scope>NUCLEOTIDE SEQUENCE</scope>
    <source>
        <strain evidence="4">CCM 2609</strain>
    </source>
</reference>
<dbReference type="InterPro" id="IPR051257">
    <property type="entry name" value="Diverse_CBS-Domain"/>
</dbReference>
<reference evidence="4" key="2">
    <citation type="submission" date="2022-04" db="EMBL/GenBank/DDBJ databases">
        <title>Antimicrobial genetic elements in methicillin-resistant Macrococcus armenti.</title>
        <authorList>
            <person name="Keller J.E."/>
            <person name="Schwendener S."/>
            <person name="Pantucek R."/>
            <person name="Perreten V."/>
        </authorList>
    </citation>
    <scope>NUCLEOTIDE SEQUENCE</scope>
    <source>
        <strain evidence="4">CCM 2609</strain>
    </source>
</reference>
<dbReference type="CDD" id="cd02205">
    <property type="entry name" value="CBS_pair_SF"/>
    <property type="match status" value="1"/>
</dbReference>
<dbReference type="InterPro" id="IPR000644">
    <property type="entry name" value="CBS_dom"/>
</dbReference>
<keyword evidence="1 2" id="KW-0129">CBS domain</keyword>
<dbReference type="Proteomes" id="UP000830343">
    <property type="component" value="Chromosome"/>
</dbReference>
<dbReference type="PANTHER" id="PTHR43080:SF2">
    <property type="entry name" value="CBS DOMAIN-CONTAINING PROTEIN"/>
    <property type="match status" value="1"/>
</dbReference>
<keyword evidence="5" id="KW-1185">Reference proteome</keyword>
<dbReference type="PROSITE" id="PS51371">
    <property type="entry name" value="CBS"/>
    <property type="match status" value="1"/>
</dbReference>
<sequence length="213" mass="24867">MYLKSIMIPKEKCYVANPDDTVKSVIDKLEHHGIDGMPVVEAGKYVGTATRYSIFRHFFFMKSNKTRDEFIEETKIKDILPLDEYSVKDDTLFEESFLTLQDFPILSVINERNEFLGVVSRFDVMEQFKSAFGMKQKGVRIAITSIDAEGRIMRLASALKKYKLNAISFVTFDETDKMHRRMIVKVEDHKNIKKFTKYLKNNGFKILDIQEHE</sequence>
<accession>A0ABY3ZXC6</accession>
<protein>
    <submittedName>
        <fullName evidence="4">CBS domain-containing protein</fullName>
    </submittedName>
</protein>
<dbReference type="Pfam" id="PF00571">
    <property type="entry name" value="CBS"/>
    <property type="match status" value="1"/>
</dbReference>
<dbReference type="Gene3D" id="3.10.580.10">
    <property type="entry name" value="CBS-domain"/>
    <property type="match status" value="1"/>
</dbReference>
<organism evidence="4 5">
    <name type="scientific">Macrococcus armenti</name>
    <dbReference type="NCBI Taxonomy" id="2875764"/>
    <lineage>
        <taxon>Bacteria</taxon>
        <taxon>Bacillati</taxon>
        <taxon>Bacillota</taxon>
        <taxon>Bacilli</taxon>
        <taxon>Bacillales</taxon>
        <taxon>Staphylococcaceae</taxon>
        <taxon>Macrococcus</taxon>
    </lineage>
</organism>
<feature type="domain" description="CBS" evidence="3">
    <location>
        <begin position="7"/>
        <end position="66"/>
    </location>
</feature>
<evidence type="ECO:0000256" key="2">
    <source>
        <dbReference type="PROSITE-ProRule" id="PRU00703"/>
    </source>
</evidence>
<gene>
    <name evidence="4" type="ORF">MRZ06_06350</name>
</gene>
<evidence type="ECO:0000313" key="5">
    <source>
        <dbReference type="Proteomes" id="UP000830343"/>
    </source>
</evidence>
<dbReference type="EMBL" id="CP094348">
    <property type="protein sequence ID" value="UOB19673.1"/>
    <property type="molecule type" value="Genomic_DNA"/>
</dbReference>
<evidence type="ECO:0000259" key="3">
    <source>
        <dbReference type="PROSITE" id="PS51371"/>
    </source>
</evidence>
<dbReference type="RefSeq" id="WP_243365073.1">
    <property type="nucleotide sequence ID" value="NZ_CP094348.1"/>
</dbReference>
<dbReference type="SUPFAM" id="SSF54631">
    <property type="entry name" value="CBS-domain pair"/>
    <property type="match status" value="1"/>
</dbReference>
<dbReference type="PANTHER" id="PTHR43080">
    <property type="entry name" value="CBS DOMAIN-CONTAINING PROTEIN CBSX3, MITOCHONDRIAL"/>
    <property type="match status" value="1"/>
</dbReference>
<name>A0ABY3ZXC6_9STAP</name>